<keyword evidence="7" id="KW-1185">Reference proteome</keyword>
<dbReference type="Proteomes" id="UP001159428">
    <property type="component" value="Unassembled WGS sequence"/>
</dbReference>
<name>A0AAU9XDV2_9CNID</name>
<organism evidence="6 7">
    <name type="scientific">Pocillopora meandrina</name>
    <dbReference type="NCBI Taxonomy" id="46732"/>
    <lineage>
        <taxon>Eukaryota</taxon>
        <taxon>Metazoa</taxon>
        <taxon>Cnidaria</taxon>
        <taxon>Anthozoa</taxon>
        <taxon>Hexacorallia</taxon>
        <taxon>Scleractinia</taxon>
        <taxon>Astrocoeniina</taxon>
        <taxon>Pocilloporidae</taxon>
        <taxon>Pocillopora</taxon>
    </lineage>
</organism>
<keyword evidence="3" id="KW-0560">Oxidoreductase</keyword>
<dbReference type="GO" id="GO:0010436">
    <property type="term" value="F:carotenoid dioxygenase activity"/>
    <property type="evidence" value="ECO:0007669"/>
    <property type="project" value="TreeGrafter"/>
</dbReference>
<comment type="cofactor">
    <cofactor evidence="5">
        <name>Fe(2+)</name>
        <dbReference type="ChEBI" id="CHEBI:29033"/>
    </cofactor>
    <text evidence="5">Binds 1 Fe(2+) ion per subunit.</text>
</comment>
<feature type="binding site" evidence="5">
    <location>
        <position position="253"/>
    </location>
    <ligand>
        <name>Fe cation</name>
        <dbReference type="ChEBI" id="CHEBI:24875"/>
        <note>catalytic</note>
    </ligand>
</feature>
<feature type="binding site" evidence="5">
    <location>
        <position position="516"/>
    </location>
    <ligand>
        <name>Fe cation</name>
        <dbReference type="ChEBI" id="CHEBI:24875"/>
        <note>catalytic</note>
    </ligand>
</feature>
<protein>
    <submittedName>
        <fullName evidence="6">Uncharacterized protein</fullName>
    </submittedName>
</protein>
<dbReference type="InterPro" id="IPR004294">
    <property type="entry name" value="Carotenoid_Oase"/>
</dbReference>
<gene>
    <name evidence="6" type="ORF">PMEA_00022512</name>
</gene>
<dbReference type="Pfam" id="PF03055">
    <property type="entry name" value="RPE65"/>
    <property type="match status" value="1"/>
</dbReference>
<dbReference type="GO" id="GO:0003834">
    <property type="term" value="F:beta-carotene 15,15'-dioxygenase activity"/>
    <property type="evidence" value="ECO:0007669"/>
    <property type="project" value="TreeGrafter"/>
</dbReference>
<proteinExistence type="inferred from homology"/>
<evidence type="ECO:0000313" key="6">
    <source>
        <dbReference type="EMBL" id="CAH3145333.1"/>
    </source>
</evidence>
<reference evidence="6 7" key="1">
    <citation type="submission" date="2022-05" db="EMBL/GenBank/DDBJ databases">
        <authorList>
            <consortium name="Genoscope - CEA"/>
            <person name="William W."/>
        </authorList>
    </citation>
    <scope>NUCLEOTIDE SEQUENCE [LARGE SCALE GENOMIC DNA]</scope>
</reference>
<dbReference type="GO" id="GO:0046872">
    <property type="term" value="F:metal ion binding"/>
    <property type="evidence" value="ECO:0007669"/>
    <property type="project" value="UniProtKB-KW"/>
</dbReference>
<evidence type="ECO:0000256" key="1">
    <source>
        <dbReference type="ARBA" id="ARBA00006787"/>
    </source>
</evidence>
<dbReference type="AlphaFoldDB" id="A0AAU9XDV2"/>
<comment type="caution">
    <text evidence="6">The sequence shown here is derived from an EMBL/GenBank/DDBJ whole genome shotgun (WGS) entry which is preliminary data.</text>
</comment>
<accession>A0AAU9XDV2</accession>
<evidence type="ECO:0000256" key="2">
    <source>
        <dbReference type="ARBA" id="ARBA00022723"/>
    </source>
</evidence>
<dbReference type="EMBL" id="CALNXJ010000040">
    <property type="protein sequence ID" value="CAH3145333.1"/>
    <property type="molecule type" value="Genomic_DNA"/>
</dbReference>
<dbReference type="PANTHER" id="PTHR10543:SF24">
    <property type="entry name" value="CAROTENOID ISOMEROOXYGENASE"/>
    <property type="match status" value="1"/>
</dbReference>
<dbReference type="GO" id="GO:0016121">
    <property type="term" value="P:carotene catabolic process"/>
    <property type="evidence" value="ECO:0007669"/>
    <property type="project" value="TreeGrafter"/>
</dbReference>
<evidence type="ECO:0000256" key="4">
    <source>
        <dbReference type="ARBA" id="ARBA00023004"/>
    </source>
</evidence>
<evidence type="ECO:0000256" key="3">
    <source>
        <dbReference type="ARBA" id="ARBA00023002"/>
    </source>
</evidence>
<feature type="binding site" evidence="5">
    <location>
        <position position="323"/>
    </location>
    <ligand>
        <name>Fe cation</name>
        <dbReference type="ChEBI" id="CHEBI:24875"/>
        <note>catalytic</note>
    </ligand>
</feature>
<sequence length="521" mass="59179">MTETQDISPLFQTADEQSEPIKAEVKGNLPSWLTGTMIRNGPGRFECGDTSFNHWFDGQGLLHSFHIQDGHVTYSSKFVRSESYADTKKRKNSIHLEFGSFIAPDPCQNIYDRFVSKFWMSEVPFDNAFDSVFTLKDRVFAAADSNIIFEIDPKTLDTLDKVDFAKEFPVKYLLLFLLVNIRFEGDAKIKFTTAHPQHTEDGSLINISVTHAKDSMYDIIEIPASRTGKDEHPLEGGKLICSIPPTNGVGYIHSFCITENYIVVPEAPLVLNLWEAYVHRLKESGVVDWFQWIENERGRFHVVDRKKGTHVGIFTADPFFTFHQVNAFERDGNIYVDTCCFHDHTIIKQTYLHNMRSTIIPGVKKLDIPDIRRYELPLKDLGDVKYGKPLERGPDGLDYTILHAGVEFPIINDTEKNGKPYNFFYGVGADDQKWFSHLVKVNTETKEYITWGEPGGFASEPVFVKAPDGKDEDDGVVLSCVINIPEETTYLLVLDGKEFKELGRGVVKGITPMSFHTGFFK</sequence>
<keyword evidence="4 5" id="KW-0408">Iron</keyword>
<dbReference type="PANTHER" id="PTHR10543">
    <property type="entry name" value="BETA-CAROTENE DIOXYGENASE"/>
    <property type="match status" value="1"/>
</dbReference>
<evidence type="ECO:0000256" key="5">
    <source>
        <dbReference type="PIRSR" id="PIRSR604294-1"/>
    </source>
</evidence>
<comment type="similarity">
    <text evidence="1">Belongs to the carotenoid oxygenase family.</text>
</comment>
<feature type="binding site" evidence="5">
    <location>
        <position position="195"/>
    </location>
    <ligand>
        <name>Fe cation</name>
        <dbReference type="ChEBI" id="CHEBI:24875"/>
        <note>catalytic</note>
    </ligand>
</feature>
<keyword evidence="2 5" id="KW-0479">Metal-binding</keyword>
<evidence type="ECO:0000313" key="7">
    <source>
        <dbReference type="Proteomes" id="UP001159428"/>
    </source>
</evidence>